<dbReference type="GO" id="GO:0030245">
    <property type="term" value="P:cellulose catabolic process"/>
    <property type="evidence" value="ECO:0007669"/>
    <property type="project" value="UniProtKB-KW"/>
</dbReference>
<protein>
    <recommendedName>
        <fullName evidence="10">Endoglucanase</fullName>
        <ecNumber evidence="10">3.2.1.4</ecNumber>
    </recommendedName>
</protein>
<dbReference type="InterPro" id="IPR001701">
    <property type="entry name" value="Glyco_hydro_9"/>
</dbReference>
<evidence type="ECO:0000256" key="2">
    <source>
        <dbReference type="ARBA" id="ARBA00007072"/>
    </source>
</evidence>
<evidence type="ECO:0000256" key="8">
    <source>
        <dbReference type="PROSITE-ProRule" id="PRU10059"/>
    </source>
</evidence>
<dbReference type="InterPro" id="IPR033126">
    <property type="entry name" value="Glyco_hydro_9_Asp/Glu_AS"/>
</dbReference>
<comment type="caution">
    <text evidence="12">The sequence shown here is derived from an EMBL/GenBank/DDBJ whole genome shotgun (WGS) entry which is preliminary data.</text>
</comment>
<dbReference type="PROSITE" id="PS00592">
    <property type="entry name" value="GH9_2"/>
    <property type="match status" value="1"/>
</dbReference>
<evidence type="ECO:0000256" key="5">
    <source>
        <dbReference type="ARBA" id="ARBA00023277"/>
    </source>
</evidence>
<evidence type="ECO:0000313" key="13">
    <source>
        <dbReference type="Proteomes" id="UP000554482"/>
    </source>
</evidence>
<dbReference type="InterPro" id="IPR018221">
    <property type="entry name" value="Glyco_hydro_9_His_AS"/>
</dbReference>
<evidence type="ECO:0000256" key="10">
    <source>
        <dbReference type="RuleBase" id="RU361166"/>
    </source>
</evidence>
<evidence type="ECO:0000256" key="9">
    <source>
        <dbReference type="PROSITE-ProRule" id="PRU10060"/>
    </source>
</evidence>
<dbReference type="EC" id="3.2.1.4" evidence="10"/>
<proteinExistence type="inferred from homology"/>
<comment type="catalytic activity">
    <reaction evidence="1 10">
        <text>Endohydrolysis of (1-&gt;4)-beta-D-glucosidic linkages in cellulose, lichenin and cereal beta-D-glucans.</text>
        <dbReference type="EC" id="3.2.1.4"/>
    </reaction>
</comment>
<evidence type="ECO:0000256" key="4">
    <source>
        <dbReference type="ARBA" id="ARBA00023001"/>
    </source>
</evidence>
<feature type="active site" evidence="9">
    <location>
        <position position="155"/>
    </location>
</feature>
<evidence type="ECO:0000313" key="12">
    <source>
        <dbReference type="EMBL" id="KAF5196900.1"/>
    </source>
</evidence>
<keyword evidence="5 8" id="KW-0119">Carbohydrate metabolism</keyword>
<evidence type="ECO:0000256" key="7">
    <source>
        <dbReference type="ARBA" id="ARBA00023326"/>
    </source>
</evidence>
<feature type="active site" evidence="8">
    <location>
        <position position="104"/>
    </location>
</feature>
<dbReference type="Proteomes" id="UP000554482">
    <property type="component" value="Unassembled WGS sequence"/>
</dbReference>
<evidence type="ECO:0000256" key="3">
    <source>
        <dbReference type="ARBA" id="ARBA00022801"/>
    </source>
</evidence>
<dbReference type="OrthoDB" id="10257085at2759"/>
<dbReference type="InterPro" id="IPR008928">
    <property type="entry name" value="6-hairpin_glycosidase_sf"/>
</dbReference>
<dbReference type="AlphaFoldDB" id="A0A7J6WJX8"/>
<dbReference type="PROSITE" id="PS00698">
    <property type="entry name" value="GH9_3"/>
    <property type="match status" value="1"/>
</dbReference>
<dbReference type="EMBL" id="JABWDY010015372">
    <property type="protein sequence ID" value="KAF5196900.1"/>
    <property type="molecule type" value="Genomic_DNA"/>
</dbReference>
<dbReference type="Gene3D" id="1.50.10.10">
    <property type="match status" value="1"/>
</dbReference>
<organism evidence="12 13">
    <name type="scientific">Thalictrum thalictroides</name>
    <name type="common">Rue-anemone</name>
    <name type="synonym">Anemone thalictroides</name>
    <dbReference type="NCBI Taxonomy" id="46969"/>
    <lineage>
        <taxon>Eukaryota</taxon>
        <taxon>Viridiplantae</taxon>
        <taxon>Streptophyta</taxon>
        <taxon>Embryophyta</taxon>
        <taxon>Tracheophyta</taxon>
        <taxon>Spermatophyta</taxon>
        <taxon>Magnoliopsida</taxon>
        <taxon>Ranunculales</taxon>
        <taxon>Ranunculaceae</taxon>
        <taxon>Thalictroideae</taxon>
        <taxon>Thalictrum</taxon>
    </lineage>
</organism>
<evidence type="ECO:0000259" key="11">
    <source>
        <dbReference type="Pfam" id="PF00759"/>
    </source>
</evidence>
<feature type="domain" description="Glycoside hydrolase family 9" evidence="11">
    <location>
        <begin position="4"/>
        <end position="168"/>
    </location>
</feature>
<keyword evidence="13" id="KW-1185">Reference proteome</keyword>
<evidence type="ECO:0000256" key="6">
    <source>
        <dbReference type="ARBA" id="ARBA00023295"/>
    </source>
</evidence>
<dbReference type="InterPro" id="IPR012341">
    <property type="entry name" value="6hp_glycosidase-like_sf"/>
</dbReference>
<accession>A0A7J6WJX8</accession>
<sequence>MLLDEFICKLVQEGSDNVKRSPRGLNWWQPWSNLQYTNAATLIATMYSKYLATAKASIDCYGVNIKPEDLVAFAKSQVDYILGSNPKSMSYMVGYGTNYPKQIHHRGASIVSIKKDPAHVSCKGADPNVLEGAVVGGPYDTDEYTDARSNYQQSEPTLTNNAPLVGVLAKLV</sequence>
<keyword evidence="6 8" id="KW-0326">Glycosidase</keyword>
<keyword evidence="4 10" id="KW-0136">Cellulose degradation</keyword>
<feature type="active site" evidence="9">
    <location>
        <position position="146"/>
    </location>
</feature>
<keyword evidence="3 8" id="KW-0378">Hydrolase</keyword>
<dbReference type="GO" id="GO:0008810">
    <property type="term" value="F:cellulase activity"/>
    <property type="evidence" value="ECO:0007669"/>
    <property type="project" value="UniProtKB-EC"/>
</dbReference>
<dbReference type="SUPFAM" id="SSF48208">
    <property type="entry name" value="Six-hairpin glycosidases"/>
    <property type="match status" value="1"/>
</dbReference>
<dbReference type="Pfam" id="PF00759">
    <property type="entry name" value="Glyco_hydro_9"/>
    <property type="match status" value="1"/>
</dbReference>
<keyword evidence="7 8" id="KW-0624">Polysaccharide degradation</keyword>
<reference evidence="12 13" key="1">
    <citation type="submission" date="2020-06" db="EMBL/GenBank/DDBJ databases">
        <title>Transcriptomic and genomic resources for Thalictrum thalictroides and T. hernandezii: Facilitating candidate gene discovery in an emerging model plant lineage.</title>
        <authorList>
            <person name="Arias T."/>
            <person name="Riano-Pachon D.M."/>
            <person name="Di Stilio V.S."/>
        </authorList>
    </citation>
    <scope>NUCLEOTIDE SEQUENCE [LARGE SCALE GENOMIC DNA]</scope>
    <source>
        <strain evidence="13">cv. WT478/WT964</strain>
        <tissue evidence="12">Leaves</tissue>
    </source>
</reference>
<comment type="similarity">
    <text evidence="2 8 10">Belongs to the glycosyl hydrolase 9 (cellulase E) family.</text>
</comment>
<dbReference type="PANTHER" id="PTHR22298">
    <property type="entry name" value="ENDO-1,4-BETA-GLUCANASE"/>
    <property type="match status" value="1"/>
</dbReference>
<gene>
    <name evidence="12" type="ORF">FRX31_013513</name>
</gene>
<name>A0A7J6WJX8_THATH</name>
<evidence type="ECO:0000256" key="1">
    <source>
        <dbReference type="ARBA" id="ARBA00000966"/>
    </source>
</evidence>